<reference evidence="1" key="1">
    <citation type="submission" date="2023-07" db="EMBL/GenBank/DDBJ databases">
        <title>Sorghum-associated microbial communities from plants grown in Nebraska, USA.</title>
        <authorList>
            <person name="Schachtman D."/>
        </authorList>
    </citation>
    <scope>NUCLEOTIDE SEQUENCE</scope>
    <source>
        <strain evidence="1">BE56</strain>
    </source>
</reference>
<keyword evidence="1" id="KW-0378">Hydrolase</keyword>
<proteinExistence type="predicted"/>
<dbReference type="EMBL" id="JAVDTH010000012">
    <property type="protein sequence ID" value="MDR6712930.1"/>
    <property type="molecule type" value="Genomic_DNA"/>
</dbReference>
<evidence type="ECO:0000313" key="2">
    <source>
        <dbReference type="Proteomes" id="UP001259587"/>
    </source>
</evidence>
<protein>
    <submittedName>
        <fullName evidence="1">Hippurate hydrolase</fullName>
        <ecNumber evidence="1">3.5.1.32</ecNumber>
    </submittedName>
</protein>
<comment type="caution">
    <text evidence="1">The sequence shown here is derived from an EMBL/GenBank/DDBJ whole genome shotgun (WGS) entry which is preliminary data.</text>
</comment>
<dbReference type="EC" id="3.5.1.32" evidence="1"/>
<dbReference type="Proteomes" id="UP001259587">
    <property type="component" value="Unassembled WGS sequence"/>
</dbReference>
<accession>A0ACC6K3D1</accession>
<evidence type="ECO:0000313" key="1">
    <source>
        <dbReference type="EMBL" id="MDR6712930.1"/>
    </source>
</evidence>
<name>A0ACC6K3D1_9PSED</name>
<sequence length="395" mass="42635">MMTRHTATALSDTELDSFVRLRRQIHAAPELGGDTPNTAELVAAKLQQWGYQVHRGIGGHGLVGVLQKGQGTRRIGLRADMDALPMQEKNTFAHASQIAGRMHACGHDGHTAILLAAAYRLASSPFDGTLNLIFQPDEEGLCGAKAMLDDGLFQRFPCDAIFALHNMPGAPVGTAVVQAGPTMASSERVSLHITGKGGHGAMPELAVDPLPVVASLINAIQTIKSRNLGPEEYAVVSIGTLQAGSVYNIIPDEASMLISVRTDTPQTQHKINQRLAQMISGHEQAFGVRIELTISQLAPALINHDAESEFVRRSLTPLFEPGQLHSRGPKVMGTEDFAWMLTEVPGCYFMLGNGEGEFHGCSVHNPHYDFNDQLIRLGADCWVKLVEDFLQPGNG</sequence>
<gene>
    <name evidence="1" type="ORF">J2W83_002532</name>
</gene>
<keyword evidence="2" id="KW-1185">Reference proteome</keyword>
<organism evidence="1 2">
    <name type="scientific">Pseudomonas hunanensis</name>
    <dbReference type="NCBI Taxonomy" id="1247546"/>
    <lineage>
        <taxon>Bacteria</taxon>
        <taxon>Pseudomonadati</taxon>
        <taxon>Pseudomonadota</taxon>
        <taxon>Gammaproteobacteria</taxon>
        <taxon>Pseudomonadales</taxon>
        <taxon>Pseudomonadaceae</taxon>
        <taxon>Pseudomonas</taxon>
    </lineage>
</organism>